<sequence>MGQKLLLLRRKRCRLVSLHRHADRSNHFNTILFKNDKRSAASTHLNTLDQYLSIGKALSRVDVTAGGFIGCLHNHLSYFADNYNTTDFNRN</sequence>
<name>A0A2T1EC25_9CYAN</name>
<evidence type="ECO:0000313" key="2">
    <source>
        <dbReference type="Proteomes" id="UP000239576"/>
    </source>
</evidence>
<comment type="caution">
    <text evidence="1">The sequence shown here is derived from an EMBL/GenBank/DDBJ whole genome shotgun (WGS) entry which is preliminary data.</text>
</comment>
<accession>A0A2T1EC25</accession>
<proteinExistence type="predicted"/>
<keyword evidence="2" id="KW-1185">Reference proteome</keyword>
<evidence type="ECO:0000313" key="1">
    <source>
        <dbReference type="EMBL" id="PSB30258.1"/>
    </source>
</evidence>
<protein>
    <submittedName>
        <fullName evidence="1">Uncharacterized protein</fullName>
    </submittedName>
</protein>
<gene>
    <name evidence="1" type="ORF">C7B82_09250</name>
</gene>
<dbReference type="Proteomes" id="UP000239576">
    <property type="component" value="Unassembled WGS sequence"/>
</dbReference>
<reference evidence="2" key="1">
    <citation type="submission" date="2018-02" db="EMBL/GenBank/DDBJ databases">
        <authorList>
            <person name="Moore K."/>
            <person name="Momper L."/>
        </authorList>
    </citation>
    <scope>NUCLEOTIDE SEQUENCE [LARGE SCALE GENOMIC DNA]</scope>
    <source>
        <strain evidence="2">ULC18</strain>
    </source>
</reference>
<reference evidence="1 2" key="2">
    <citation type="submission" date="2018-03" db="EMBL/GenBank/DDBJ databases">
        <title>The ancient ancestry and fast evolution of plastids.</title>
        <authorList>
            <person name="Moore K.R."/>
            <person name="Magnabosco C."/>
            <person name="Momper L."/>
            <person name="Gold D.A."/>
            <person name="Bosak T."/>
            <person name="Fournier G.P."/>
        </authorList>
    </citation>
    <scope>NUCLEOTIDE SEQUENCE [LARGE SCALE GENOMIC DNA]</scope>
    <source>
        <strain evidence="1 2">ULC18</strain>
    </source>
</reference>
<dbReference type="EMBL" id="PVWK01000054">
    <property type="protein sequence ID" value="PSB30258.1"/>
    <property type="molecule type" value="Genomic_DNA"/>
</dbReference>
<organism evidence="1 2">
    <name type="scientific">Stenomitos frigidus ULC18</name>
    <dbReference type="NCBI Taxonomy" id="2107698"/>
    <lineage>
        <taxon>Bacteria</taxon>
        <taxon>Bacillati</taxon>
        <taxon>Cyanobacteriota</taxon>
        <taxon>Cyanophyceae</taxon>
        <taxon>Leptolyngbyales</taxon>
        <taxon>Leptolyngbyaceae</taxon>
        <taxon>Stenomitos</taxon>
    </lineage>
</organism>
<dbReference type="AlphaFoldDB" id="A0A2T1EC25"/>